<dbReference type="HOGENOM" id="CLU_2922769_0_0_1"/>
<evidence type="ECO:0000313" key="2">
    <source>
        <dbReference type="Proteomes" id="UP000027222"/>
    </source>
</evidence>
<sequence length="61" mass="7096">MFSIERLFPRLPTGSDRIKRRRSLDGDKRIVNARKPVRKGVESFAFLDMYVCAHCGQRRSA</sequence>
<keyword evidence="2" id="KW-1185">Reference proteome</keyword>
<proteinExistence type="predicted"/>
<accession>A0A067TLB5</accession>
<dbReference type="EMBL" id="KL142368">
    <property type="protein sequence ID" value="KDR83985.1"/>
    <property type="molecule type" value="Genomic_DNA"/>
</dbReference>
<name>A0A067TLB5_GALM3</name>
<evidence type="ECO:0000313" key="1">
    <source>
        <dbReference type="EMBL" id="KDR83985.1"/>
    </source>
</evidence>
<protein>
    <submittedName>
        <fullName evidence="1">Uncharacterized protein</fullName>
    </submittedName>
</protein>
<dbReference type="Proteomes" id="UP000027222">
    <property type="component" value="Unassembled WGS sequence"/>
</dbReference>
<reference evidence="2" key="1">
    <citation type="journal article" date="2014" name="Proc. Natl. Acad. Sci. U.S.A.">
        <title>Extensive sampling of basidiomycete genomes demonstrates inadequacy of the white-rot/brown-rot paradigm for wood decay fungi.</title>
        <authorList>
            <person name="Riley R."/>
            <person name="Salamov A.A."/>
            <person name="Brown D.W."/>
            <person name="Nagy L.G."/>
            <person name="Floudas D."/>
            <person name="Held B.W."/>
            <person name="Levasseur A."/>
            <person name="Lombard V."/>
            <person name="Morin E."/>
            <person name="Otillar R."/>
            <person name="Lindquist E.A."/>
            <person name="Sun H."/>
            <person name="LaButti K.M."/>
            <person name="Schmutz J."/>
            <person name="Jabbour D."/>
            <person name="Luo H."/>
            <person name="Baker S.E."/>
            <person name="Pisabarro A.G."/>
            <person name="Walton J.D."/>
            <person name="Blanchette R.A."/>
            <person name="Henrissat B."/>
            <person name="Martin F."/>
            <person name="Cullen D."/>
            <person name="Hibbett D.S."/>
            <person name="Grigoriev I.V."/>
        </authorList>
    </citation>
    <scope>NUCLEOTIDE SEQUENCE [LARGE SCALE GENOMIC DNA]</scope>
    <source>
        <strain evidence="2">CBS 339.88</strain>
    </source>
</reference>
<organism evidence="1 2">
    <name type="scientific">Galerina marginata (strain CBS 339.88)</name>
    <dbReference type="NCBI Taxonomy" id="685588"/>
    <lineage>
        <taxon>Eukaryota</taxon>
        <taxon>Fungi</taxon>
        <taxon>Dikarya</taxon>
        <taxon>Basidiomycota</taxon>
        <taxon>Agaricomycotina</taxon>
        <taxon>Agaricomycetes</taxon>
        <taxon>Agaricomycetidae</taxon>
        <taxon>Agaricales</taxon>
        <taxon>Agaricineae</taxon>
        <taxon>Strophariaceae</taxon>
        <taxon>Galerina</taxon>
    </lineage>
</organism>
<gene>
    <name evidence="1" type="ORF">GALMADRAFT_236542</name>
</gene>
<dbReference type="AlphaFoldDB" id="A0A067TLB5"/>